<evidence type="ECO:0000313" key="2">
    <source>
        <dbReference type="Proteomes" id="UP000034786"/>
    </source>
</evidence>
<accession>A0A0M2GQW3</accession>
<proteinExistence type="predicted"/>
<keyword evidence="2" id="KW-1185">Reference proteome</keyword>
<dbReference type="EMBL" id="JYJH01000004">
    <property type="protein sequence ID" value="KJK40237.1"/>
    <property type="molecule type" value="Genomic_DNA"/>
</dbReference>
<name>A0A0M2GQW3_9ACTN</name>
<evidence type="ECO:0000313" key="1">
    <source>
        <dbReference type="EMBL" id="KJK40237.1"/>
    </source>
</evidence>
<organism evidence="1 2">
    <name type="scientific">Streptomyces variegatus</name>
    <dbReference type="NCBI Taxonomy" id="284040"/>
    <lineage>
        <taxon>Bacteria</taxon>
        <taxon>Bacillati</taxon>
        <taxon>Actinomycetota</taxon>
        <taxon>Actinomycetes</taxon>
        <taxon>Kitasatosporales</taxon>
        <taxon>Streptomycetaceae</taxon>
        <taxon>Streptomyces</taxon>
    </lineage>
</organism>
<reference evidence="2" key="1">
    <citation type="submission" date="2015-02" db="EMBL/GenBank/DDBJ databases">
        <authorList>
            <person name="Ju K.-S."/>
            <person name="Doroghazi J.R."/>
            <person name="Metcalf W."/>
        </authorList>
    </citation>
    <scope>NUCLEOTIDE SEQUENCE [LARGE SCALE GENOMIC DNA]</scope>
    <source>
        <strain evidence="2">NRRL B-16380</strain>
    </source>
</reference>
<dbReference type="PATRIC" id="fig|284040.3.peg.4838"/>
<comment type="caution">
    <text evidence="1">The sequence shown here is derived from an EMBL/GenBank/DDBJ whole genome shotgun (WGS) entry which is preliminary data.</text>
</comment>
<dbReference type="AlphaFoldDB" id="A0A0M2GQW3"/>
<dbReference type="RefSeq" id="WP_031137622.1">
    <property type="nucleotide sequence ID" value="NZ_JYJH01000004.1"/>
</dbReference>
<sequence length="98" mass="10991">MTPDDAFADLHHRIWLSGNVFPSWVVPSATGHHVALISQRPFDPDRLVVALVVRAETLTPLVNADLLRLGEPEEIPEFEGRMGFRWEPGFAGCRVMMP</sequence>
<gene>
    <name evidence="1" type="ORF">UK15_07755</name>
</gene>
<dbReference type="Proteomes" id="UP000034786">
    <property type="component" value="Unassembled WGS sequence"/>
</dbReference>
<protein>
    <submittedName>
        <fullName evidence="1">Uncharacterized protein</fullName>
    </submittedName>
</protein>